<accession>A0A0D9Z7D9</accession>
<reference evidence="2" key="2">
    <citation type="submission" date="2018-05" db="EMBL/GenBank/DDBJ databases">
        <title>OgluRS3 (Oryza glumaepatula Reference Sequence Version 3).</title>
        <authorList>
            <person name="Zhang J."/>
            <person name="Kudrna D."/>
            <person name="Lee S."/>
            <person name="Talag J."/>
            <person name="Welchert J."/>
            <person name="Wing R.A."/>
        </authorList>
    </citation>
    <scope>NUCLEOTIDE SEQUENCE [LARGE SCALE GENOMIC DNA]</scope>
</reference>
<feature type="compositionally biased region" description="Polar residues" evidence="1">
    <location>
        <begin position="165"/>
        <end position="174"/>
    </location>
</feature>
<protein>
    <submittedName>
        <fullName evidence="2">Uncharacterized protein</fullName>
    </submittedName>
</protein>
<feature type="region of interest" description="Disordered" evidence="1">
    <location>
        <begin position="72"/>
        <end position="150"/>
    </location>
</feature>
<dbReference type="HOGENOM" id="CLU_1436491_0_0_1"/>
<reference evidence="2" key="1">
    <citation type="submission" date="2015-04" db="UniProtKB">
        <authorList>
            <consortium name="EnsemblPlants"/>
        </authorList>
    </citation>
    <scope>IDENTIFICATION</scope>
</reference>
<evidence type="ECO:0000313" key="3">
    <source>
        <dbReference type="Proteomes" id="UP000026961"/>
    </source>
</evidence>
<feature type="compositionally biased region" description="Basic and acidic residues" evidence="1">
    <location>
        <begin position="179"/>
        <end position="189"/>
    </location>
</feature>
<name>A0A0D9Z7D9_9ORYZ</name>
<dbReference type="Proteomes" id="UP000026961">
    <property type="component" value="Chromosome 3"/>
</dbReference>
<keyword evidence="3" id="KW-1185">Reference proteome</keyword>
<organism evidence="2">
    <name type="scientific">Oryza glumipatula</name>
    <dbReference type="NCBI Taxonomy" id="40148"/>
    <lineage>
        <taxon>Eukaryota</taxon>
        <taxon>Viridiplantae</taxon>
        <taxon>Streptophyta</taxon>
        <taxon>Embryophyta</taxon>
        <taxon>Tracheophyta</taxon>
        <taxon>Spermatophyta</taxon>
        <taxon>Magnoliopsida</taxon>
        <taxon>Liliopsida</taxon>
        <taxon>Poales</taxon>
        <taxon>Poaceae</taxon>
        <taxon>BOP clade</taxon>
        <taxon>Oryzoideae</taxon>
        <taxon>Oryzeae</taxon>
        <taxon>Oryzinae</taxon>
        <taxon>Oryza</taxon>
    </lineage>
</organism>
<dbReference type="EnsemblPlants" id="OGLUM03G17870.1">
    <property type="protein sequence ID" value="OGLUM03G17870.1"/>
    <property type="gene ID" value="OGLUM03G17870"/>
</dbReference>
<dbReference type="AlphaFoldDB" id="A0A0D9Z7D9"/>
<feature type="compositionally biased region" description="Basic and acidic residues" evidence="1">
    <location>
        <begin position="113"/>
        <end position="132"/>
    </location>
</feature>
<evidence type="ECO:0000313" key="2">
    <source>
        <dbReference type="EnsemblPlants" id="OGLUM03G17870.1"/>
    </source>
</evidence>
<evidence type="ECO:0000256" key="1">
    <source>
        <dbReference type="SAM" id="MobiDB-lite"/>
    </source>
</evidence>
<dbReference type="Gramene" id="OGLUM03G17870.1">
    <property type="protein sequence ID" value="OGLUM03G17870.1"/>
    <property type="gene ID" value="OGLUM03G17870"/>
</dbReference>
<sequence>MAPRASVAAAIVCSSRPSLSSSLLHHAPKVTDCRLSVTPSSLALDPVSSRAAMVKVAAGPAQNTSAMWSMGHRESFVPSGPSPSSSPVARRRGRDGEGCIGRRINEDVDDSPTEPKRLGNLGRRADGPDDFHPSSGGRTQGRKLQADPPRTCIAALSHLEAKAAKQTTIKTPEINTKPADLRDWRRGVD</sequence>
<proteinExistence type="predicted"/>
<feature type="compositionally biased region" description="Low complexity" evidence="1">
    <location>
        <begin position="77"/>
        <end position="88"/>
    </location>
</feature>
<feature type="region of interest" description="Disordered" evidence="1">
    <location>
        <begin position="163"/>
        <end position="189"/>
    </location>
</feature>